<evidence type="ECO:0000256" key="7">
    <source>
        <dbReference type="ARBA" id="ARBA00022490"/>
    </source>
</evidence>
<dbReference type="FunFam" id="3.30.1490.20:FF:000007">
    <property type="entry name" value="D-alanine--D-alanine ligase"/>
    <property type="match status" value="1"/>
</dbReference>
<keyword evidence="13 22" id="KW-0133">Cell shape</keyword>
<dbReference type="FunFam" id="3.30.470.20:FF:000008">
    <property type="entry name" value="D-alanine--D-alanine ligase"/>
    <property type="match status" value="1"/>
</dbReference>
<comment type="pathway">
    <text evidence="4 22">Cell wall biogenesis; peptidoglycan biosynthesis.</text>
</comment>
<feature type="binding site" evidence="24">
    <location>
        <begin position="307"/>
        <end position="308"/>
    </location>
    <ligand>
        <name>ATP</name>
        <dbReference type="ChEBI" id="CHEBI:30616"/>
    </ligand>
</feature>
<dbReference type="PIRSF" id="PIRSF039102">
    <property type="entry name" value="Ddl/VanB"/>
    <property type="match status" value="1"/>
</dbReference>
<evidence type="ECO:0000256" key="17">
    <source>
        <dbReference type="ARBA" id="ARBA00047614"/>
    </source>
</evidence>
<evidence type="ECO:0000256" key="6">
    <source>
        <dbReference type="ARBA" id="ARBA00012216"/>
    </source>
</evidence>
<dbReference type="InterPro" id="IPR011127">
    <property type="entry name" value="Dala_Dala_lig_N"/>
</dbReference>
<feature type="binding site" evidence="24">
    <location>
        <position position="133"/>
    </location>
    <ligand>
        <name>ATP</name>
        <dbReference type="ChEBI" id="CHEBI:30616"/>
    </ligand>
</feature>
<evidence type="ECO:0000256" key="13">
    <source>
        <dbReference type="ARBA" id="ARBA00022960"/>
    </source>
</evidence>
<dbReference type="RefSeq" id="WP_322808945.1">
    <property type="nucleotide sequence ID" value="NZ_JAVBVO010000003.1"/>
</dbReference>
<dbReference type="NCBIfam" id="TIGR01205">
    <property type="entry name" value="D_ala_D_alaTIGR"/>
    <property type="match status" value="1"/>
</dbReference>
<dbReference type="PANTHER" id="PTHR23132:SF25">
    <property type="entry name" value="D-ALANINE--D-ALANINE LIGASE A"/>
    <property type="match status" value="1"/>
</dbReference>
<dbReference type="NCBIfam" id="NF002528">
    <property type="entry name" value="PRK01966.1-4"/>
    <property type="match status" value="1"/>
</dbReference>
<comment type="similarity">
    <text evidence="5 22">Belongs to the D-alanine--D-alanine ligase family.</text>
</comment>
<evidence type="ECO:0000256" key="3">
    <source>
        <dbReference type="ARBA" id="ARBA00004496"/>
    </source>
</evidence>
<feature type="active site" evidence="23">
    <location>
        <position position="183"/>
    </location>
</feature>
<feature type="binding site" evidence="25">
    <location>
        <position position="295"/>
    </location>
    <ligand>
        <name>Mg(2+)</name>
        <dbReference type="ChEBI" id="CHEBI:18420"/>
        <label>1</label>
    </ligand>
</feature>
<keyword evidence="12 25" id="KW-0460">Magnesium</keyword>
<dbReference type="InterPro" id="IPR016185">
    <property type="entry name" value="PreATP-grasp_dom_sf"/>
</dbReference>
<feature type="binding site" evidence="24">
    <location>
        <begin position="175"/>
        <end position="177"/>
    </location>
    <ligand>
        <name>ATP</name>
        <dbReference type="ChEBI" id="CHEBI:30616"/>
    </ligand>
</feature>
<feature type="binding site" evidence="25">
    <location>
        <position position="308"/>
    </location>
    <ligand>
        <name>Mg(2+)</name>
        <dbReference type="ChEBI" id="CHEBI:18420"/>
        <label>2</label>
    </ligand>
</feature>
<dbReference type="AlphaFoldDB" id="A0AAW9K9A8"/>
<evidence type="ECO:0000256" key="20">
    <source>
        <dbReference type="ARBA" id="ARBA00076288"/>
    </source>
</evidence>
<dbReference type="EC" id="6.3.2.4" evidence="6 22"/>
<dbReference type="InterPro" id="IPR011761">
    <property type="entry name" value="ATP-grasp"/>
</dbReference>
<dbReference type="GO" id="GO:0071555">
    <property type="term" value="P:cell wall organization"/>
    <property type="evidence" value="ECO:0007669"/>
    <property type="project" value="UniProtKB-KW"/>
</dbReference>
<comment type="function">
    <text evidence="2 22">Cell wall formation.</text>
</comment>
<feature type="binding site" evidence="24">
    <location>
        <begin position="183"/>
        <end position="184"/>
    </location>
    <ligand>
        <name>ATP</name>
        <dbReference type="ChEBI" id="CHEBI:30616"/>
    </ligand>
</feature>
<dbReference type="GO" id="GO:0005524">
    <property type="term" value="F:ATP binding"/>
    <property type="evidence" value="ECO:0007669"/>
    <property type="project" value="UniProtKB-UniRule"/>
</dbReference>
<keyword evidence="10 24" id="KW-0547">Nucleotide-binding</keyword>
<evidence type="ECO:0000256" key="11">
    <source>
        <dbReference type="ARBA" id="ARBA00022840"/>
    </source>
</evidence>
<protein>
    <recommendedName>
        <fullName evidence="19 22">D-alanine--D-alanine ligase</fullName>
        <ecNumber evidence="6 22">6.3.2.4</ecNumber>
    </recommendedName>
    <alternativeName>
        <fullName evidence="21 22">D-Ala-D-Ala ligase</fullName>
    </alternativeName>
    <alternativeName>
        <fullName evidence="20 22">D-alanylalanine synthetase</fullName>
    </alternativeName>
</protein>
<evidence type="ECO:0000256" key="2">
    <source>
        <dbReference type="ARBA" id="ARBA00003921"/>
    </source>
</evidence>
<keyword evidence="14 22" id="KW-0573">Peptidoglycan synthesis</keyword>
<evidence type="ECO:0000259" key="27">
    <source>
        <dbReference type="PROSITE" id="PS50975"/>
    </source>
</evidence>
<dbReference type="PROSITE" id="PS00843">
    <property type="entry name" value="DALA_DALA_LIGASE_1"/>
    <property type="match status" value="1"/>
</dbReference>
<dbReference type="GO" id="GO:0008716">
    <property type="term" value="F:D-alanine-D-alanine ligase activity"/>
    <property type="evidence" value="ECO:0007669"/>
    <property type="project" value="UniProtKB-UniRule"/>
</dbReference>
<evidence type="ECO:0000256" key="8">
    <source>
        <dbReference type="ARBA" id="ARBA00022598"/>
    </source>
</evidence>
<dbReference type="InterPro" id="IPR011095">
    <property type="entry name" value="Dala_Dala_lig_C"/>
</dbReference>
<comment type="cofactor">
    <cofactor evidence="1">
        <name>Mn(2+)</name>
        <dbReference type="ChEBI" id="CHEBI:29035"/>
    </cofactor>
</comment>
<dbReference type="GO" id="GO:0046872">
    <property type="term" value="F:metal ion binding"/>
    <property type="evidence" value="ECO:0007669"/>
    <property type="project" value="UniProtKB-KW"/>
</dbReference>
<keyword evidence="16 22" id="KW-0961">Cell wall biogenesis/degradation</keyword>
<feature type="binding site" evidence="25">
    <location>
        <position position="308"/>
    </location>
    <ligand>
        <name>Mg(2+)</name>
        <dbReference type="ChEBI" id="CHEBI:18420"/>
        <label>1</label>
    </ligand>
</feature>
<comment type="caution">
    <text evidence="28">The sequence shown here is derived from an EMBL/GenBank/DDBJ whole genome shotgun (WGS) entry which is preliminary data.</text>
</comment>
<evidence type="ECO:0000256" key="16">
    <source>
        <dbReference type="ARBA" id="ARBA00023316"/>
    </source>
</evidence>
<evidence type="ECO:0000256" key="25">
    <source>
        <dbReference type="PIRSR" id="PIRSR039102-3"/>
    </source>
</evidence>
<keyword evidence="7 22" id="KW-0963">Cytoplasm</keyword>
<evidence type="ECO:0000256" key="15">
    <source>
        <dbReference type="ARBA" id="ARBA00023211"/>
    </source>
</evidence>
<evidence type="ECO:0000256" key="5">
    <source>
        <dbReference type="ARBA" id="ARBA00010871"/>
    </source>
</evidence>
<evidence type="ECO:0000256" key="12">
    <source>
        <dbReference type="ARBA" id="ARBA00022842"/>
    </source>
</evidence>
<keyword evidence="8 22" id="KW-0436">Ligase</keyword>
<evidence type="ECO:0000256" key="14">
    <source>
        <dbReference type="ARBA" id="ARBA00022984"/>
    </source>
</evidence>
<evidence type="ECO:0000256" key="9">
    <source>
        <dbReference type="ARBA" id="ARBA00022723"/>
    </source>
</evidence>
<dbReference type="GO" id="GO:0005829">
    <property type="term" value="C:cytosol"/>
    <property type="evidence" value="ECO:0007669"/>
    <property type="project" value="TreeGrafter"/>
</dbReference>
<dbReference type="InterPro" id="IPR005905">
    <property type="entry name" value="D_ala_D_ala"/>
</dbReference>
<dbReference type="Pfam" id="PF07478">
    <property type="entry name" value="Dala_Dala_lig_C"/>
    <property type="match status" value="1"/>
</dbReference>
<evidence type="ECO:0000256" key="1">
    <source>
        <dbReference type="ARBA" id="ARBA00001936"/>
    </source>
</evidence>
<reference evidence="28" key="1">
    <citation type="submission" date="2023-08" db="EMBL/GenBank/DDBJ databases">
        <title>Genomic characterization of piscicolin 126 produced by Carnobacterium maltaromaticum CM22 strain isolated from salmon (Salmo salar).</title>
        <authorList>
            <person name="Gonzalez-Gragera E."/>
            <person name="Garcia-Lopez J.D."/>
            <person name="Teso-Perez C."/>
            <person name="Gimenez-Hernandez I."/>
            <person name="Peralta-Sanchez J.M."/>
            <person name="Valdivia E."/>
            <person name="Montalban-Lopez M."/>
            <person name="Martin-Platero A.M."/>
            <person name="Banos A."/>
            <person name="Martinez-Bueno M."/>
        </authorList>
    </citation>
    <scope>NUCLEOTIDE SEQUENCE</scope>
    <source>
        <strain evidence="28">CM22</strain>
    </source>
</reference>
<feature type="domain" description="ATP-grasp" evidence="27">
    <location>
        <begin position="137"/>
        <end position="341"/>
    </location>
</feature>
<dbReference type="Gene3D" id="3.30.1490.20">
    <property type="entry name" value="ATP-grasp fold, A domain"/>
    <property type="match status" value="1"/>
</dbReference>
<dbReference type="InterPro" id="IPR013815">
    <property type="entry name" value="ATP_grasp_subdomain_1"/>
</dbReference>
<dbReference type="EMBL" id="JAVBVO010000003">
    <property type="protein sequence ID" value="MDZ5758878.1"/>
    <property type="molecule type" value="Genomic_DNA"/>
</dbReference>
<evidence type="ECO:0000256" key="19">
    <source>
        <dbReference type="ARBA" id="ARBA00068427"/>
    </source>
</evidence>
<organism evidence="28 29">
    <name type="scientific">Carnobacterium maltaromaticum</name>
    <name type="common">Carnobacterium piscicola</name>
    <dbReference type="NCBI Taxonomy" id="2751"/>
    <lineage>
        <taxon>Bacteria</taxon>
        <taxon>Bacillati</taxon>
        <taxon>Bacillota</taxon>
        <taxon>Bacilli</taxon>
        <taxon>Lactobacillales</taxon>
        <taxon>Carnobacteriaceae</taxon>
        <taxon>Carnobacterium</taxon>
    </lineage>
</organism>
<comment type="pathway">
    <text evidence="18">Glycan biosynthesis.</text>
</comment>
<feature type="binding site" evidence="25">
    <location>
        <position position="310"/>
    </location>
    <ligand>
        <name>Mg(2+)</name>
        <dbReference type="ChEBI" id="CHEBI:18420"/>
        <label>2</label>
    </ligand>
</feature>
<dbReference type="Pfam" id="PF01820">
    <property type="entry name" value="Dala_Dala_lig_N"/>
    <property type="match status" value="1"/>
</dbReference>
<dbReference type="PROSITE" id="PS50975">
    <property type="entry name" value="ATP_GRASP"/>
    <property type="match status" value="1"/>
</dbReference>
<dbReference type="Proteomes" id="UP001290462">
    <property type="component" value="Unassembled WGS sequence"/>
</dbReference>
<accession>A0AAW9K9A8</accession>
<evidence type="ECO:0000313" key="29">
    <source>
        <dbReference type="Proteomes" id="UP001290462"/>
    </source>
</evidence>
<name>A0AAW9K9A8_CARML</name>
<sequence>MNKKINVGVVFGGKSTEYNVSLQSAKNILESLDRDKYSVHLFAFSNEGKLLNFDESEQLLIGDGETVNNHGNETTLSHLISQPFDNQANEIDVYFPIVHGNLGEDGSIQGFFRLLNKPFVGSSVLSSALCMDKDFSKQVLNYNGFKTAKSITVKTGEIAPDLVSQVENELGFPVFIKPANQGSSVGVSRAVDQISFKNGLIEAFKYDSKIIIEEELIGKEVECAVLGNGNPLASNLGSISTDESNFYSYEEKYLDESGAVLEIPAKISEESTLKIKKLALAAYKLLECKGLARIDFFLTNQEEIYINEVNTLPGFTNISMYPQLWQASGISYGGLVERLIQLALEEFAKEAKIQRKIDLNQVN</sequence>
<evidence type="ECO:0000256" key="24">
    <source>
        <dbReference type="PIRSR" id="PIRSR039102-2"/>
    </source>
</evidence>
<dbReference type="HAMAP" id="MF_00047">
    <property type="entry name" value="Dala_Dala_lig"/>
    <property type="match status" value="1"/>
</dbReference>
<feature type="active site" evidence="23">
    <location>
        <position position="319"/>
    </location>
</feature>
<keyword evidence="15 25" id="KW-0464">Manganese</keyword>
<evidence type="ECO:0000256" key="23">
    <source>
        <dbReference type="PIRSR" id="PIRSR039102-1"/>
    </source>
</evidence>
<dbReference type="PANTHER" id="PTHR23132">
    <property type="entry name" value="D-ALANINE--D-ALANINE LIGASE"/>
    <property type="match status" value="1"/>
</dbReference>
<comment type="cofactor">
    <cofactor evidence="25">
        <name>Mg(2+)</name>
        <dbReference type="ChEBI" id="CHEBI:18420"/>
    </cofactor>
    <cofactor evidence="25">
        <name>Mn(2+)</name>
        <dbReference type="ChEBI" id="CHEBI:29035"/>
    </cofactor>
    <text evidence="25">Binds 2 magnesium or manganese ions per subunit.</text>
</comment>
<dbReference type="InterPro" id="IPR000291">
    <property type="entry name" value="D-Ala_lig_Van_CS"/>
</dbReference>
<keyword evidence="9 25" id="KW-0479">Metal-binding</keyword>
<evidence type="ECO:0000256" key="4">
    <source>
        <dbReference type="ARBA" id="ARBA00004752"/>
    </source>
</evidence>
<dbReference type="GO" id="GO:0008360">
    <property type="term" value="P:regulation of cell shape"/>
    <property type="evidence" value="ECO:0007669"/>
    <property type="project" value="UniProtKB-KW"/>
</dbReference>
<evidence type="ECO:0000256" key="10">
    <source>
        <dbReference type="ARBA" id="ARBA00022741"/>
    </source>
</evidence>
<dbReference type="SUPFAM" id="SSF56059">
    <property type="entry name" value="Glutathione synthetase ATP-binding domain-like"/>
    <property type="match status" value="1"/>
</dbReference>
<dbReference type="GO" id="GO:0009252">
    <property type="term" value="P:peptidoglycan biosynthetic process"/>
    <property type="evidence" value="ECO:0007669"/>
    <property type="project" value="UniProtKB-UniRule"/>
</dbReference>
<dbReference type="SUPFAM" id="SSF52440">
    <property type="entry name" value="PreATP-grasp domain"/>
    <property type="match status" value="1"/>
</dbReference>
<dbReference type="Gene3D" id="3.40.50.20">
    <property type="match status" value="1"/>
</dbReference>
<evidence type="ECO:0000256" key="18">
    <source>
        <dbReference type="ARBA" id="ARBA00060592"/>
    </source>
</evidence>
<feature type="active site" evidence="23">
    <location>
        <position position="17"/>
    </location>
</feature>
<evidence type="ECO:0000313" key="28">
    <source>
        <dbReference type="EMBL" id="MDZ5758878.1"/>
    </source>
</evidence>
<evidence type="ECO:0000256" key="21">
    <source>
        <dbReference type="ARBA" id="ARBA00077154"/>
    </source>
</evidence>
<keyword evidence="11 26" id="KW-0067">ATP-binding</keyword>
<evidence type="ECO:0000256" key="22">
    <source>
        <dbReference type="HAMAP-Rule" id="MF_00047"/>
    </source>
</evidence>
<comment type="subcellular location">
    <subcellularLocation>
        <location evidence="3 22">Cytoplasm</location>
    </subcellularLocation>
</comment>
<comment type="catalytic activity">
    <reaction evidence="17 22">
        <text>2 D-alanine + ATP = D-alanyl-D-alanine + ADP + phosphate + H(+)</text>
        <dbReference type="Rhea" id="RHEA:11224"/>
        <dbReference type="ChEBI" id="CHEBI:15378"/>
        <dbReference type="ChEBI" id="CHEBI:30616"/>
        <dbReference type="ChEBI" id="CHEBI:43474"/>
        <dbReference type="ChEBI" id="CHEBI:57416"/>
        <dbReference type="ChEBI" id="CHEBI:57822"/>
        <dbReference type="ChEBI" id="CHEBI:456216"/>
        <dbReference type="EC" id="6.3.2.4"/>
    </reaction>
</comment>
<dbReference type="Gene3D" id="3.30.470.20">
    <property type="entry name" value="ATP-grasp fold, B domain"/>
    <property type="match status" value="1"/>
</dbReference>
<gene>
    <name evidence="22" type="primary">ddl</name>
    <name evidence="28" type="ORF">RAK27_09450</name>
</gene>
<feature type="binding site" evidence="24">
    <location>
        <begin position="213"/>
        <end position="220"/>
    </location>
    <ligand>
        <name>ATP</name>
        <dbReference type="ChEBI" id="CHEBI:30616"/>
    </ligand>
</feature>
<proteinExistence type="inferred from homology"/>
<dbReference type="PROSITE" id="PS00844">
    <property type="entry name" value="DALA_DALA_LIGASE_2"/>
    <property type="match status" value="1"/>
</dbReference>
<evidence type="ECO:0000256" key="26">
    <source>
        <dbReference type="PROSITE-ProRule" id="PRU00409"/>
    </source>
</evidence>